<dbReference type="STRING" id="241244.ATY39_00075"/>
<sequence length="110" mass="12621">MSQKSFSKFKPAKVVKVEEGKFIDTETLFSEKVMVYFATKNHMVFKQSYLTAIGYDYKINKLVDTVLGEDCAVFDYEEMVGKKVGILVKPKEYKGNIYQNVVDVCPIEKV</sequence>
<keyword evidence="2" id="KW-1185">Reference proteome</keyword>
<evidence type="ECO:0000313" key="1">
    <source>
        <dbReference type="EMBL" id="AMW97942.1"/>
    </source>
</evidence>
<dbReference type="EMBL" id="CP014806">
    <property type="protein sequence ID" value="AMW97942.1"/>
    <property type="molecule type" value="Genomic_DNA"/>
</dbReference>
<proteinExistence type="predicted"/>
<gene>
    <name evidence="1" type="ORF">ATY39_00075</name>
</gene>
<name>A0A143H8B5_9BACL</name>
<dbReference type="KEGG" id="rst:ATY39_00075"/>
<organism evidence="1 2">
    <name type="scientific">Rummeliibacillus stabekisii</name>
    <dbReference type="NCBI Taxonomy" id="241244"/>
    <lineage>
        <taxon>Bacteria</taxon>
        <taxon>Bacillati</taxon>
        <taxon>Bacillota</taxon>
        <taxon>Bacilli</taxon>
        <taxon>Bacillales</taxon>
        <taxon>Caryophanaceae</taxon>
        <taxon>Rummeliibacillus</taxon>
    </lineage>
</organism>
<dbReference type="AlphaFoldDB" id="A0A143H8B5"/>
<reference evidence="1 2" key="1">
    <citation type="journal article" date="2016" name="Genome Announc.">
        <title>Whole-Genome Sequence of Rummeliibacillus stabekisii Strain PP9 Isolated from Antarctic Soil.</title>
        <authorList>
            <person name="da Mota F.F."/>
            <person name="Vollu R.E."/>
            <person name="Jurelevicius D."/>
            <person name="Seldin L."/>
        </authorList>
    </citation>
    <scope>NUCLEOTIDE SEQUENCE [LARGE SCALE GENOMIC DNA]</scope>
    <source>
        <strain evidence="1 2">PP9</strain>
    </source>
</reference>
<protein>
    <submittedName>
        <fullName evidence="1">Uncharacterized protein</fullName>
    </submittedName>
</protein>
<evidence type="ECO:0000313" key="2">
    <source>
        <dbReference type="Proteomes" id="UP000076021"/>
    </source>
</evidence>
<dbReference type="Proteomes" id="UP000076021">
    <property type="component" value="Chromosome"/>
</dbReference>
<accession>A0A143H8B5</accession>
<dbReference type="RefSeq" id="WP_066783952.1">
    <property type="nucleotide sequence ID" value="NZ_CP014806.1"/>
</dbReference>
<reference evidence="2" key="2">
    <citation type="submission" date="2016-03" db="EMBL/GenBank/DDBJ databases">
        <authorList>
            <person name="Ploux O."/>
        </authorList>
    </citation>
    <scope>NUCLEOTIDE SEQUENCE [LARGE SCALE GENOMIC DNA]</scope>
    <source>
        <strain evidence="2">PP9</strain>
    </source>
</reference>